<accession>A0ABV7F415</accession>
<feature type="transmembrane region" description="Helical" evidence="1">
    <location>
        <begin position="90"/>
        <end position="112"/>
    </location>
</feature>
<dbReference type="Proteomes" id="UP001595530">
    <property type="component" value="Unassembled WGS sequence"/>
</dbReference>
<keyword evidence="1" id="KW-1133">Transmembrane helix</keyword>
<dbReference type="InterPro" id="IPR010699">
    <property type="entry name" value="DUF1275"/>
</dbReference>
<feature type="transmembrane region" description="Helical" evidence="1">
    <location>
        <begin position="12"/>
        <end position="36"/>
    </location>
</feature>
<dbReference type="PANTHER" id="PTHR37314">
    <property type="entry name" value="SLR0142 PROTEIN"/>
    <property type="match status" value="1"/>
</dbReference>
<gene>
    <name evidence="2" type="ORF">ACFOFO_13255</name>
</gene>
<evidence type="ECO:0000313" key="2">
    <source>
        <dbReference type="EMBL" id="MFC3108914.1"/>
    </source>
</evidence>
<dbReference type="RefSeq" id="WP_390328890.1">
    <property type="nucleotide sequence ID" value="NZ_JBHRTP010000039.1"/>
</dbReference>
<evidence type="ECO:0000256" key="1">
    <source>
        <dbReference type="SAM" id="Phobius"/>
    </source>
</evidence>
<dbReference type="EMBL" id="JBHRTP010000039">
    <property type="protein sequence ID" value="MFC3108914.1"/>
    <property type="molecule type" value="Genomic_DNA"/>
</dbReference>
<feature type="transmembrane region" description="Helical" evidence="1">
    <location>
        <begin position="181"/>
        <end position="199"/>
    </location>
</feature>
<name>A0ABV7F415_9BURK</name>
<keyword evidence="1" id="KW-0812">Transmembrane</keyword>
<organism evidence="2 3">
    <name type="scientific">Undibacterium arcticum</name>
    <dbReference type="NCBI Taxonomy" id="1762892"/>
    <lineage>
        <taxon>Bacteria</taxon>
        <taxon>Pseudomonadati</taxon>
        <taxon>Pseudomonadota</taxon>
        <taxon>Betaproteobacteria</taxon>
        <taxon>Burkholderiales</taxon>
        <taxon>Oxalobacteraceae</taxon>
        <taxon>Undibacterium</taxon>
    </lineage>
</organism>
<evidence type="ECO:0000313" key="3">
    <source>
        <dbReference type="Proteomes" id="UP001595530"/>
    </source>
</evidence>
<dbReference type="PANTHER" id="PTHR37314:SF5">
    <property type="entry name" value="SLR0142 PROTEIN"/>
    <property type="match status" value="1"/>
</dbReference>
<dbReference type="Pfam" id="PF06912">
    <property type="entry name" value="DUF1275"/>
    <property type="match status" value="1"/>
</dbReference>
<reference evidence="3" key="1">
    <citation type="journal article" date="2019" name="Int. J. Syst. Evol. Microbiol.">
        <title>The Global Catalogue of Microorganisms (GCM) 10K type strain sequencing project: providing services to taxonomists for standard genome sequencing and annotation.</title>
        <authorList>
            <consortium name="The Broad Institute Genomics Platform"/>
            <consortium name="The Broad Institute Genome Sequencing Center for Infectious Disease"/>
            <person name="Wu L."/>
            <person name="Ma J."/>
        </authorList>
    </citation>
    <scope>NUCLEOTIDE SEQUENCE [LARGE SCALE GENOMIC DNA]</scope>
    <source>
        <strain evidence="3">KCTC 42986</strain>
    </source>
</reference>
<keyword evidence="3" id="KW-1185">Reference proteome</keyword>
<feature type="transmembrane region" description="Helical" evidence="1">
    <location>
        <begin position="56"/>
        <end position="78"/>
    </location>
</feature>
<feature type="transmembrane region" description="Helical" evidence="1">
    <location>
        <begin position="205"/>
        <end position="224"/>
    </location>
</feature>
<keyword evidence="1" id="KW-0472">Membrane</keyword>
<feature type="transmembrane region" description="Helical" evidence="1">
    <location>
        <begin position="118"/>
        <end position="142"/>
    </location>
</feature>
<sequence length="232" mass="23986">MNTNQRNRLHGTSLGFVAGYVDTLGFVALFGLFTAHVTGNFVLIGAALADPSHVSILLKFLAFPAFIIGVAMARLLIAAAENRQGPALKLALLLQLLLLGGFMLFGVLAAPIDLDVTPFAMVAGLLGAAAMGAHSATSRLVLAHLAPTSMMTGNVTQVVIDAIDALRGVSDGTMAERCAKFLWPLFAFGTGAIGAAFAYKYFGFYALLAPIVLLCGVIALDCGASGRAAATK</sequence>
<proteinExistence type="predicted"/>
<protein>
    <submittedName>
        <fullName evidence="2">YoaK family protein</fullName>
    </submittedName>
</protein>
<comment type="caution">
    <text evidence="2">The sequence shown here is derived from an EMBL/GenBank/DDBJ whole genome shotgun (WGS) entry which is preliminary data.</text>
</comment>